<dbReference type="PANTHER" id="PTHR38469:SF1">
    <property type="entry name" value="PERIPLASMIC PEPTIDASE SUBFAMILY S1B"/>
    <property type="match status" value="1"/>
</dbReference>
<dbReference type="GO" id="GO:0006508">
    <property type="term" value="P:proteolysis"/>
    <property type="evidence" value="ECO:0007669"/>
    <property type="project" value="UniProtKB-KW"/>
</dbReference>
<dbReference type="InterPro" id="IPR043504">
    <property type="entry name" value="Peptidase_S1_PA_chymotrypsin"/>
</dbReference>
<dbReference type="STRING" id="475255.SAMN04488101_106248"/>
<dbReference type="EC" id="3.4.14.-" evidence="7"/>
<reference evidence="8 9" key="1">
    <citation type="submission" date="2017-04" db="EMBL/GenBank/DDBJ databases">
        <authorList>
            <person name="Afonso C.L."/>
            <person name="Miller P.J."/>
            <person name="Scott M.A."/>
            <person name="Spackman E."/>
            <person name="Goraichik I."/>
            <person name="Dimitrov K.M."/>
            <person name="Suarez D.L."/>
            <person name="Swayne D.E."/>
        </authorList>
    </citation>
    <scope>NUCLEOTIDE SEQUENCE [LARGE SCALE GENOMIC DNA]</scope>
    <source>
        <strain evidence="8 9">DSM 19625</strain>
    </source>
</reference>
<keyword evidence="2 7" id="KW-0031">Aminopeptidase</keyword>
<evidence type="ECO:0000256" key="6">
    <source>
        <dbReference type="ARBA" id="ARBA00022825"/>
    </source>
</evidence>
<evidence type="ECO:0000256" key="4">
    <source>
        <dbReference type="ARBA" id="ARBA00022729"/>
    </source>
</evidence>
<keyword evidence="5 7" id="KW-0378">Hydrolase</keyword>
<dbReference type="Proteomes" id="UP000192678">
    <property type="component" value="Unassembled WGS sequence"/>
</dbReference>
<comment type="similarity">
    <text evidence="1 7">Belongs to the peptidase S46 family.</text>
</comment>
<dbReference type="Gene3D" id="2.40.10.10">
    <property type="entry name" value="Trypsin-like serine proteases"/>
    <property type="match status" value="1"/>
</dbReference>
<dbReference type="AlphaFoldDB" id="A0A1W2DDX0"/>
<evidence type="ECO:0000256" key="7">
    <source>
        <dbReference type="RuleBase" id="RU366067"/>
    </source>
</evidence>
<dbReference type="RefSeq" id="WP_084289845.1">
    <property type="nucleotide sequence ID" value="NZ_FWYB01000006.1"/>
</dbReference>
<comment type="function">
    <text evidence="7">Catalyzes the removal of dipeptides from the N-terminus of oligopeptides.</text>
</comment>
<dbReference type="SUPFAM" id="SSF50494">
    <property type="entry name" value="Trypsin-like serine proteases"/>
    <property type="match status" value="1"/>
</dbReference>
<dbReference type="GO" id="GO:0070009">
    <property type="term" value="F:serine-type aminopeptidase activity"/>
    <property type="evidence" value="ECO:0007669"/>
    <property type="project" value="UniProtKB-UniRule"/>
</dbReference>
<dbReference type="PANTHER" id="PTHR38469">
    <property type="entry name" value="PERIPLASMIC PEPTIDASE SUBFAMILY S1B"/>
    <property type="match status" value="1"/>
</dbReference>
<dbReference type="EMBL" id="FWYB01000006">
    <property type="protein sequence ID" value="SMC95705.1"/>
    <property type="molecule type" value="Genomic_DNA"/>
</dbReference>
<dbReference type="GO" id="GO:0008239">
    <property type="term" value="F:dipeptidyl-peptidase activity"/>
    <property type="evidence" value="ECO:0007669"/>
    <property type="project" value="UniProtKB-UniRule"/>
</dbReference>
<keyword evidence="9" id="KW-1185">Reference proteome</keyword>
<keyword evidence="4" id="KW-0732">Signal</keyword>
<evidence type="ECO:0000256" key="5">
    <source>
        <dbReference type="ARBA" id="ARBA00022801"/>
    </source>
</evidence>
<gene>
    <name evidence="8" type="ORF">SAMN04488101_106248</name>
</gene>
<evidence type="ECO:0000256" key="1">
    <source>
        <dbReference type="ARBA" id="ARBA00010491"/>
    </source>
</evidence>
<protein>
    <recommendedName>
        <fullName evidence="7">Dipeptidyl-peptidase</fullName>
        <ecNumber evidence="7">3.4.14.-</ecNumber>
    </recommendedName>
</protein>
<evidence type="ECO:0000313" key="9">
    <source>
        <dbReference type="Proteomes" id="UP000192678"/>
    </source>
</evidence>
<accession>A0A1W2DDX0</accession>
<proteinExistence type="inferred from homology"/>
<dbReference type="Pfam" id="PF10459">
    <property type="entry name" value="Peptidase_S46"/>
    <property type="match status" value="1"/>
</dbReference>
<name>A0A1W2DDX0_9SPHI</name>
<dbReference type="InterPro" id="IPR019500">
    <property type="entry name" value="Pep_S46"/>
</dbReference>
<dbReference type="OrthoDB" id="9805367at2"/>
<dbReference type="GO" id="GO:0043171">
    <property type="term" value="P:peptide catabolic process"/>
    <property type="evidence" value="ECO:0007669"/>
    <property type="project" value="UniProtKB-UniRule"/>
</dbReference>
<sequence>MNKKTLITSLLTCSLLTVGILQSGYKPWEEGMFPLSEIHKLDLKKAGLKISQNEIYNPNGTSLVDALVNVGGCTGSFISNQGLIITNHHCAFSAVQLASTPEHDYLTNGFVAANREQEIEAKGLTCRITDSYEDVSDRVLGAVAQVTDPTSRLKLINDAMKNIVVEAEKKDPTIQAEVSEMFIGKTYVLFRYKTIQDVRLVYVPNRQIGEFGGETDNWVWPRHTGDFSFMRAYVAADGSPAKYSKKNVPYTPKKFLKVNANGTNEEDFVFILGYPGKTFRHRPAQFIEYQQQFVLPYVSELYDFQNTTMENAGKKDKTTEIKLATRIKRNANTLKNYRGKLQGLKGIDLISQKKNEDAALAKFINSNIDVKARYGSLMSDIDNLYKLINGDAKRDLWLAQIYNSTSVLGVSRNINAFKTALDAQPENQKEAFFNQNKPRLKSFLAGIYEAYDIDADRKIFKRMLSDASAFSADQSVNAVDKLTNKSAYSEKVIEDYVTNTFKNSKLTDTSYVYNTLLKSTKSFSSYSDNLLSFEKDIAAQIAALKPEKDRREGVLNKLMGDYVNVKEKFLKKDFVPDANSTLRLTYGYVRGYWPADASYMRPYTTIKGILEKGTSGKPDFSYPAQIRALWEAKDFGPFAKKDLKDVPVAFLYNMDTTGGNSGSPIMNAQGELIGVNFDRAYGATINDYAWNESYSRSIGVDIRYVLWVASKIDKANFLLKEMGVKI</sequence>
<keyword evidence="6 7" id="KW-0720">Serine protease</keyword>
<evidence type="ECO:0000313" key="8">
    <source>
        <dbReference type="EMBL" id="SMC95705.1"/>
    </source>
</evidence>
<keyword evidence="3 7" id="KW-0645">Protease</keyword>
<evidence type="ECO:0000256" key="2">
    <source>
        <dbReference type="ARBA" id="ARBA00022438"/>
    </source>
</evidence>
<organism evidence="8 9">
    <name type="scientific">Pedobacter nyackensis</name>
    <dbReference type="NCBI Taxonomy" id="475255"/>
    <lineage>
        <taxon>Bacteria</taxon>
        <taxon>Pseudomonadati</taxon>
        <taxon>Bacteroidota</taxon>
        <taxon>Sphingobacteriia</taxon>
        <taxon>Sphingobacteriales</taxon>
        <taxon>Sphingobacteriaceae</taxon>
        <taxon>Pedobacter</taxon>
    </lineage>
</organism>
<dbReference type="InterPro" id="IPR009003">
    <property type="entry name" value="Peptidase_S1_PA"/>
</dbReference>
<evidence type="ECO:0000256" key="3">
    <source>
        <dbReference type="ARBA" id="ARBA00022670"/>
    </source>
</evidence>